<feature type="transmembrane region" description="Helical" evidence="1">
    <location>
        <begin position="173"/>
        <end position="190"/>
    </location>
</feature>
<evidence type="ECO:0000256" key="1">
    <source>
        <dbReference type="SAM" id="Phobius"/>
    </source>
</evidence>
<keyword evidence="1" id="KW-1133">Transmembrane helix</keyword>
<keyword evidence="5" id="KW-1185">Reference proteome</keyword>
<evidence type="ECO:0000259" key="2">
    <source>
        <dbReference type="Pfam" id="PF02518"/>
    </source>
</evidence>
<feature type="transmembrane region" description="Helical" evidence="1">
    <location>
        <begin position="196"/>
        <end position="215"/>
    </location>
</feature>
<feature type="transmembrane region" description="Helical" evidence="1">
    <location>
        <begin position="104"/>
        <end position="125"/>
    </location>
</feature>
<feature type="transmembrane region" description="Helical" evidence="1">
    <location>
        <begin position="63"/>
        <end position="92"/>
    </location>
</feature>
<gene>
    <name evidence="4" type="ORF">Ami103574_06830</name>
</gene>
<feature type="transmembrane region" description="Helical" evidence="1">
    <location>
        <begin position="6"/>
        <end position="25"/>
    </location>
</feature>
<feature type="domain" description="Histidine kinase/HSP90-like ATPase" evidence="2">
    <location>
        <begin position="331"/>
        <end position="421"/>
    </location>
</feature>
<dbReference type="GO" id="GO:0016020">
    <property type="term" value="C:membrane"/>
    <property type="evidence" value="ECO:0007669"/>
    <property type="project" value="InterPro"/>
</dbReference>
<proteinExistence type="predicted"/>
<organism evidence="4 5">
    <name type="scientific">Aminipila butyrica</name>
    <dbReference type="NCBI Taxonomy" id="433296"/>
    <lineage>
        <taxon>Bacteria</taxon>
        <taxon>Bacillati</taxon>
        <taxon>Bacillota</taxon>
        <taxon>Clostridia</taxon>
        <taxon>Peptostreptococcales</taxon>
        <taxon>Anaerovoracaceae</taxon>
        <taxon>Aminipila</taxon>
    </lineage>
</organism>
<evidence type="ECO:0000313" key="5">
    <source>
        <dbReference type="Proteomes" id="UP000466848"/>
    </source>
</evidence>
<keyword evidence="1" id="KW-0812">Transmembrane</keyword>
<evidence type="ECO:0000313" key="4">
    <source>
        <dbReference type="EMBL" id="QIB69059.1"/>
    </source>
</evidence>
<dbReference type="AlphaFoldDB" id="A0A858BV43"/>
<dbReference type="InterPro" id="IPR050640">
    <property type="entry name" value="Bact_2-comp_sensor_kinase"/>
</dbReference>
<dbReference type="InterPro" id="IPR036890">
    <property type="entry name" value="HATPase_C_sf"/>
</dbReference>
<sequence>MDQVNIAINLYSALICLILLFSMWLNGSTKEKSDRFFMGMCLFNIGMILGDIPAWAFEGHAQVWYPAALKIGSAVFWSSSAPLLLMLTGYILEYLPIWRNPRRILWRVACTLAAVYLLCSILSYWNGMFFTIGDGNTYQRGDWYWLSQLISFFFFGLDTTLILICWKEIRKRDALIISSYVLLAAVALLIQIFNYGIALINTGTAISILIIYINIQSQRELRMEQQKKELTEAQIGIMLSQIQPHFLYNTLTTIRQLCELNPRDAKDAISDFSRFLRANMDSLTNKAPIPFEQELTHVRHYLNLEQRRFGQRLHVVYEITARDFFIPPLTLQPIAENAVRHGILRRENGGTVTIRSEETELSYVVVVLDDGVGFSHIPAETDQGHIGIANVRKRLLTLCGGTLEFFSAPEKGSTVVMTIPKGGKDHEISDCR</sequence>
<dbReference type="KEGG" id="abut:Ami103574_06830"/>
<dbReference type="Pfam" id="PF02518">
    <property type="entry name" value="HATPase_c"/>
    <property type="match status" value="1"/>
</dbReference>
<dbReference type="PANTHER" id="PTHR34220:SF7">
    <property type="entry name" value="SENSOR HISTIDINE KINASE YPDA"/>
    <property type="match status" value="1"/>
</dbReference>
<feature type="transmembrane region" description="Helical" evidence="1">
    <location>
        <begin position="37"/>
        <end position="57"/>
    </location>
</feature>
<feature type="domain" description="Signal transduction histidine kinase internal region" evidence="3">
    <location>
        <begin position="234"/>
        <end position="313"/>
    </location>
</feature>
<dbReference type="InterPro" id="IPR010559">
    <property type="entry name" value="Sig_transdc_His_kin_internal"/>
</dbReference>
<accession>A0A858BV43</accession>
<reference evidence="4 5" key="1">
    <citation type="submission" date="2020-02" db="EMBL/GenBank/DDBJ databases">
        <authorList>
            <person name="Kim Y.B."/>
            <person name="Roh S.W."/>
        </authorList>
    </citation>
    <scope>NUCLEOTIDE SEQUENCE [LARGE SCALE GENOMIC DNA]</scope>
    <source>
        <strain evidence="4 5">DSM 103574</strain>
    </source>
</reference>
<evidence type="ECO:0000259" key="3">
    <source>
        <dbReference type="Pfam" id="PF06580"/>
    </source>
</evidence>
<dbReference type="PANTHER" id="PTHR34220">
    <property type="entry name" value="SENSOR HISTIDINE KINASE YPDA"/>
    <property type="match status" value="1"/>
</dbReference>
<dbReference type="RefSeq" id="WP_163065973.1">
    <property type="nucleotide sequence ID" value="NZ_CP048649.1"/>
</dbReference>
<protein>
    <submittedName>
        <fullName evidence="4">Transcriptional regulator</fullName>
    </submittedName>
</protein>
<dbReference type="EMBL" id="CP048649">
    <property type="protein sequence ID" value="QIB69059.1"/>
    <property type="molecule type" value="Genomic_DNA"/>
</dbReference>
<dbReference type="Proteomes" id="UP000466848">
    <property type="component" value="Chromosome"/>
</dbReference>
<dbReference type="Pfam" id="PF06580">
    <property type="entry name" value="His_kinase"/>
    <property type="match status" value="1"/>
</dbReference>
<dbReference type="Gene3D" id="3.30.565.10">
    <property type="entry name" value="Histidine kinase-like ATPase, C-terminal domain"/>
    <property type="match status" value="1"/>
</dbReference>
<dbReference type="InterPro" id="IPR003594">
    <property type="entry name" value="HATPase_dom"/>
</dbReference>
<feature type="transmembrane region" description="Helical" evidence="1">
    <location>
        <begin position="145"/>
        <end position="166"/>
    </location>
</feature>
<keyword evidence="1" id="KW-0472">Membrane</keyword>
<dbReference type="SUPFAM" id="SSF55874">
    <property type="entry name" value="ATPase domain of HSP90 chaperone/DNA topoisomerase II/histidine kinase"/>
    <property type="match status" value="1"/>
</dbReference>
<dbReference type="GO" id="GO:0000155">
    <property type="term" value="F:phosphorelay sensor kinase activity"/>
    <property type="evidence" value="ECO:0007669"/>
    <property type="project" value="InterPro"/>
</dbReference>
<name>A0A858BV43_9FIRM</name>